<evidence type="ECO:0000313" key="3">
    <source>
        <dbReference type="EMBL" id="KRL62114.1"/>
    </source>
</evidence>
<organism evidence="3 4">
    <name type="scientific">Lactobacillus psittaci DSM 15354</name>
    <dbReference type="NCBI Taxonomy" id="1122152"/>
    <lineage>
        <taxon>Bacteria</taxon>
        <taxon>Bacillati</taxon>
        <taxon>Bacillota</taxon>
        <taxon>Bacilli</taxon>
        <taxon>Lactobacillales</taxon>
        <taxon>Lactobacillaceae</taxon>
        <taxon>Lactobacillus</taxon>
    </lineage>
</organism>
<dbReference type="AlphaFoldDB" id="A0A0R1S602"/>
<dbReference type="RefSeq" id="WP_027825289.1">
    <property type="nucleotide sequence ID" value="NZ_AUEI01000015.1"/>
</dbReference>
<comment type="similarity">
    <text evidence="1">Belongs to the cytochrome b5 family. MAPR subfamily.</text>
</comment>
<dbReference type="SUPFAM" id="SSF55856">
    <property type="entry name" value="Cytochrome b5-like heme/steroid binding domain"/>
    <property type="match status" value="1"/>
</dbReference>
<dbReference type="SMART" id="SM01117">
    <property type="entry name" value="Cyt-b5"/>
    <property type="match status" value="1"/>
</dbReference>
<dbReference type="InterPro" id="IPR050577">
    <property type="entry name" value="MAPR/NEUFC/NENF-like"/>
</dbReference>
<dbReference type="PATRIC" id="fig|1122152.4.peg.374"/>
<name>A0A0R1S602_9LACO</name>
<feature type="domain" description="Cytochrome b5 heme-binding" evidence="2">
    <location>
        <begin position="4"/>
        <end position="75"/>
    </location>
</feature>
<protein>
    <recommendedName>
        <fullName evidence="2">Cytochrome b5 heme-binding domain-containing protein</fullName>
    </recommendedName>
</protein>
<keyword evidence="4" id="KW-1185">Reference proteome</keyword>
<gene>
    <name evidence="3" type="ORF">FC23_GL000368</name>
</gene>
<dbReference type="eggNOG" id="COG4892">
    <property type="taxonomic scope" value="Bacteria"/>
</dbReference>
<evidence type="ECO:0000256" key="1">
    <source>
        <dbReference type="ARBA" id="ARBA00038357"/>
    </source>
</evidence>
<dbReference type="InterPro" id="IPR001199">
    <property type="entry name" value="Cyt_B5-like_heme/steroid-bd"/>
</dbReference>
<dbReference type="EMBL" id="AZFB01000013">
    <property type="protein sequence ID" value="KRL62114.1"/>
    <property type="molecule type" value="Genomic_DNA"/>
</dbReference>
<dbReference type="Pfam" id="PF00173">
    <property type="entry name" value="Cyt-b5"/>
    <property type="match status" value="1"/>
</dbReference>
<reference evidence="3 4" key="1">
    <citation type="journal article" date="2015" name="Genome Announc.">
        <title>Expanding the biotechnology potential of lactobacilli through comparative genomics of 213 strains and associated genera.</title>
        <authorList>
            <person name="Sun Z."/>
            <person name="Harris H.M."/>
            <person name="McCann A."/>
            <person name="Guo C."/>
            <person name="Argimon S."/>
            <person name="Zhang W."/>
            <person name="Yang X."/>
            <person name="Jeffery I.B."/>
            <person name="Cooney J.C."/>
            <person name="Kagawa T.F."/>
            <person name="Liu W."/>
            <person name="Song Y."/>
            <person name="Salvetti E."/>
            <person name="Wrobel A."/>
            <person name="Rasinkangas P."/>
            <person name="Parkhill J."/>
            <person name="Rea M.C."/>
            <person name="O'Sullivan O."/>
            <person name="Ritari J."/>
            <person name="Douillard F.P."/>
            <person name="Paul Ross R."/>
            <person name="Yang R."/>
            <person name="Briner A.E."/>
            <person name="Felis G.E."/>
            <person name="de Vos W.M."/>
            <person name="Barrangou R."/>
            <person name="Klaenhammer T.R."/>
            <person name="Caufield P.W."/>
            <person name="Cui Y."/>
            <person name="Zhang H."/>
            <person name="O'Toole P.W."/>
        </authorList>
    </citation>
    <scope>NUCLEOTIDE SEQUENCE [LARGE SCALE GENOMIC DNA]</scope>
    <source>
        <strain evidence="3 4">DSM 15354</strain>
    </source>
</reference>
<dbReference type="Gene3D" id="3.10.120.10">
    <property type="entry name" value="Cytochrome b5-like heme/steroid binding domain"/>
    <property type="match status" value="1"/>
</dbReference>
<proteinExistence type="inferred from homology"/>
<evidence type="ECO:0000259" key="2">
    <source>
        <dbReference type="SMART" id="SM01117"/>
    </source>
</evidence>
<sequence>MKEFTREELAQFDGQNGNKAYVAVKGVVYDVTGNAHWQAGEHHGVLAGKDVTEALSHSPHGDSVLAGLEKVGTLKD</sequence>
<accession>A0A0R1S602</accession>
<evidence type="ECO:0000313" key="4">
    <source>
        <dbReference type="Proteomes" id="UP000051931"/>
    </source>
</evidence>
<dbReference type="PANTHER" id="PTHR10281">
    <property type="entry name" value="MEMBRANE-ASSOCIATED PROGESTERONE RECEPTOR COMPONENT-RELATED"/>
    <property type="match status" value="1"/>
</dbReference>
<dbReference type="InterPro" id="IPR036400">
    <property type="entry name" value="Cyt_B5-like_heme/steroid_sf"/>
</dbReference>
<dbReference type="Proteomes" id="UP000051931">
    <property type="component" value="Unassembled WGS sequence"/>
</dbReference>
<dbReference type="OrthoDB" id="9785263at2"/>
<comment type="caution">
    <text evidence="3">The sequence shown here is derived from an EMBL/GenBank/DDBJ whole genome shotgun (WGS) entry which is preliminary data.</text>
</comment>
<dbReference type="PANTHER" id="PTHR10281:SF76">
    <property type="entry name" value="CALCUTTA CUP-RELATED"/>
    <property type="match status" value="1"/>
</dbReference>